<evidence type="ECO:0000313" key="5">
    <source>
        <dbReference type="EMBL" id="KIX15630.1"/>
    </source>
</evidence>
<reference evidence="5 6" key="1">
    <citation type="submission" date="2013-11" db="EMBL/GenBank/DDBJ databases">
        <title>Metagenomic analysis of a methanogenic consortium involved in long chain n-alkane degradation.</title>
        <authorList>
            <person name="Davidova I.A."/>
            <person name="Callaghan A.V."/>
            <person name="Wawrik B."/>
            <person name="Pruitt S."/>
            <person name="Marks C."/>
            <person name="Duncan K.E."/>
            <person name="Suflita J.M."/>
        </authorList>
    </citation>
    <scope>NUCLEOTIDE SEQUENCE [LARGE SCALE GENOMIC DNA]</scope>
    <source>
        <strain evidence="5 6">SPR</strain>
    </source>
</reference>
<gene>
    <name evidence="5" type="ORF">X474_02990</name>
</gene>
<comment type="similarity">
    <text evidence="1">Belongs to the bacterial solute-binding protein 7 family.</text>
</comment>
<keyword evidence="2" id="KW-0813">Transport</keyword>
<protein>
    <submittedName>
        <fullName evidence="5">C4-dicarboxylate ABC transporter substrate-binding protein</fullName>
    </submittedName>
</protein>
<dbReference type="InterPro" id="IPR018389">
    <property type="entry name" value="DctP_fam"/>
</dbReference>
<dbReference type="STRING" id="1429043.X474_02990"/>
<feature type="signal peptide" evidence="4">
    <location>
        <begin position="1"/>
        <end position="24"/>
    </location>
</feature>
<name>A0A0D2K1S0_9BACT</name>
<dbReference type="Proteomes" id="UP000032233">
    <property type="component" value="Unassembled WGS sequence"/>
</dbReference>
<dbReference type="EMBL" id="AZAC01000002">
    <property type="protein sequence ID" value="KIX15630.1"/>
    <property type="molecule type" value="Genomic_DNA"/>
</dbReference>
<evidence type="ECO:0000256" key="3">
    <source>
        <dbReference type="ARBA" id="ARBA00022729"/>
    </source>
</evidence>
<dbReference type="PANTHER" id="PTHR33376:SF7">
    <property type="entry name" value="C4-DICARBOXYLATE-BINDING PROTEIN DCTB"/>
    <property type="match status" value="1"/>
</dbReference>
<dbReference type="InterPro" id="IPR038404">
    <property type="entry name" value="TRAP_DctP_sf"/>
</dbReference>
<dbReference type="PANTHER" id="PTHR33376">
    <property type="match status" value="1"/>
</dbReference>
<accession>A0A0D2K1S0</accession>
<dbReference type="GO" id="GO:0030288">
    <property type="term" value="C:outer membrane-bounded periplasmic space"/>
    <property type="evidence" value="ECO:0007669"/>
    <property type="project" value="InterPro"/>
</dbReference>
<feature type="chain" id="PRO_5002256528" evidence="4">
    <location>
        <begin position="25"/>
        <end position="341"/>
    </location>
</feature>
<evidence type="ECO:0000256" key="1">
    <source>
        <dbReference type="ARBA" id="ARBA00009023"/>
    </source>
</evidence>
<dbReference type="PIRSF" id="PIRSF006470">
    <property type="entry name" value="DctB"/>
    <property type="match status" value="1"/>
</dbReference>
<dbReference type="RefSeq" id="WP_044346567.1">
    <property type="nucleotide sequence ID" value="NZ_AZAC01000002.1"/>
</dbReference>
<proteinExistence type="inferred from homology"/>
<evidence type="ECO:0000256" key="2">
    <source>
        <dbReference type="ARBA" id="ARBA00022448"/>
    </source>
</evidence>
<dbReference type="PATRIC" id="fig|1429043.3.peg.626"/>
<dbReference type="AlphaFoldDB" id="A0A0D2K1S0"/>
<evidence type="ECO:0000256" key="4">
    <source>
        <dbReference type="SAM" id="SignalP"/>
    </source>
</evidence>
<dbReference type="InterPro" id="IPR004682">
    <property type="entry name" value="TRAP_DctP"/>
</dbReference>
<dbReference type="InParanoid" id="A0A0D2K1S0"/>
<sequence length="341" mass="38822">MRKLLAIAAAVAISITMLASLALAADYEWRFALEEIEGSIQHEYAKKFKEVIEKKSGGKVKLDFYFYGQIGNNNQVSELLQDGALTMAFQSPGHLGSYIPEVNIFNLHYLLPDNREVNKAILMGGENTYAALAPYYAKKNLMLLSIIPEGWQVWSLKKEVRKPEDFNGMKFRVMTSPMLVEAYKAYGANPTPMPYSEIYSALQLKMIEGQVQPYFAHQEMKFYEVTDYFVNAKQLMYVTTLCFNKDKFDSLSPEMQKMVRESVDEATAWLFKFEEEFNAKRLAMIKKAKPEMKVVNLTPDEIAAFRAKAKDVEKVYLEIGGDGAPEVLKAVRKDIKENTGK</sequence>
<comment type="caution">
    <text evidence="5">The sequence shown here is derived from an EMBL/GenBank/DDBJ whole genome shotgun (WGS) entry which is preliminary data.</text>
</comment>
<keyword evidence="3 4" id="KW-0732">Signal</keyword>
<organism evidence="5 6">
    <name type="scientific">Dethiosulfatarculus sandiegensis</name>
    <dbReference type="NCBI Taxonomy" id="1429043"/>
    <lineage>
        <taxon>Bacteria</taxon>
        <taxon>Pseudomonadati</taxon>
        <taxon>Thermodesulfobacteriota</taxon>
        <taxon>Desulfarculia</taxon>
        <taxon>Desulfarculales</taxon>
        <taxon>Desulfarculaceae</taxon>
        <taxon>Dethiosulfatarculus</taxon>
    </lineage>
</organism>
<dbReference type="GO" id="GO:0055085">
    <property type="term" value="P:transmembrane transport"/>
    <property type="evidence" value="ECO:0007669"/>
    <property type="project" value="InterPro"/>
</dbReference>
<evidence type="ECO:0000313" key="6">
    <source>
        <dbReference type="Proteomes" id="UP000032233"/>
    </source>
</evidence>
<dbReference type="NCBIfam" id="NF037995">
    <property type="entry name" value="TRAP_S1"/>
    <property type="match status" value="1"/>
</dbReference>
<dbReference type="OrthoDB" id="8690069at2"/>
<keyword evidence="6" id="KW-1185">Reference proteome</keyword>
<dbReference type="Gene3D" id="3.40.190.170">
    <property type="entry name" value="Bacterial extracellular solute-binding protein, family 7"/>
    <property type="match status" value="1"/>
</dbReference>
<dbReference type="Pfam" id="PF03480">
    <property type="entry name" value="DctP"/>
    <property type="match status" value="1"/>
</dbReference>